<dbReference type="Proteomes" id="UP000218676">
    <property type="component" value="Chromosome 1"/>
</dbReference>
<dbReference type="InterPro" id="IPR038727">
    <property type="entry name" value="NadR/Ttd14_AAA_dom"/>
</dbReference>
<dbReference type="EMBL" id="AP018045">
    <property type="protein sequence ID" value="BAX51577.1"/>
    <property type="molecule type" value="Genomic_DNA"/>
</dbReference>
<accession>A0A1Q9H023</accession>
<dbReference type="AlphaFoldDB" id="A0A1Q9H023"/>
<organism evidence="3 5">
    <name type="scientific">Photobacterium damsela subsp. piscicida</name>
    <name type="common">Pasteurella piscicida</name>
    <dbReference type="NCBI Taxonomy" id="38294"/>
    <lineage>
        <taxon>Bacteria</taxon>
        <taxon>Pseudomonadati</taxon>
        <taxon>Pseudomonadota</taxon>
        <taxon>Gammaproteobacteria</taxon>
        <taxon>Vibrionales</taxon>
        <taxon>Vibrionaceae</taxon>
        <taxon>Photobacterium</taxon>
    </lineage>
</organism>
<proteinExistence type="predicted"/>
<name>A0A1Q9H023_PHODP</name>
<dbReference type="Proteomes" id="UP000516656">
    <property type="component" value="Chromosome 1"/>
</dbReference>
<dbReference type="EMBL" id="CP061854">
    <property type="protein sequence ID" value="QOD57915.1"/>
    <property type="molecule type" value="Genomic_DNA"/>
</dbReference>
<dbReference type="SUPFAM" id="SSF52540">
    <property type="entry name" value="P-loop containing nucleoside triphosphate hydrolases"/>
    <property type="match status" value="1"/>
</dbReference>
<evidence type="ECO:0000313" key="3">
    <source>
        <dbReference type="EMBL" id="QOD57915.1"/>
    </source>
</evidence>
<feature type="domain" description="NadR/Ttd14 AAA" evidence="1">
    <location>
        <begin position="5"/>
        <end position="165"/>
    </location>
</feature>
<reference evidence="4" key="2">
    <citation type="submission" date="2017-05" db="EMBL/GenBank/DDBJ databases">
        <title>Whole genome sequence of fish pathogenic bacteria, Photobacterium damselae subsp. piscicida, strain 91-197, isolated from hybrid striped bass (Morone sp.) in USA.</title>
        <authorList>
            <person name="Teru Y."/>
            <person name="Hikima J."/>
            <person name="Kono T."/>
            <person name="Sakai M."/>
            <person name="Takano T."/>
            <person name="Hawke J.P."/>
            <person name="Takeyama H."/>
            <person name="Aoki T."/>
        </authorList>
    </citation>
    <scope>NUCLEOTIDE SEQUENCE [LARGE SCALE GENOMIC DNA]</scope>
    <source>
        <strain evidence="4">91-197</strain>
    </source>
</reference>
<sequence length="179" mass="20274">MTGCVILTGGPGAGKTSVINWLAQQGWLTFEEASRYLIIEQSQHDNGILPWTDLPRFADLCFAMMSEQKRAAKQQPRAFCDRAMGDICAYLALGNQVISVELKRACSGYYPQVFVFTPKQEIYQQDSERPHTFAEAMVIHQQLVATYQQLGYQVVEVPWGEIKKRAEWILARLGLESLK</sequence>
<evidence type="ECO:0000259" key="1">
    <source>
        <dbReference type="Pfam" id="PF13521"/>
    </source>
</evidence>
<gene>
    <name evidence="3" type="ORF">IC627_14795</name>
    <name evidence="2" type="ORF">PDPUS_1_00202</name>
</gene>
<evidence type="ECO:0000313" key="2">
    <source>
        <dbReference type="EMBL" id="BAX51577.1"/>
    </source>
</evidence>
<dbReference type="Pfam" id="PF13521">
    <property type="entry name" value="AAA_28"/>
    <property type="match status" value="1"/>
</dbReference>
<protein>
    <submittedName>
        <fullName evidence="3">AAA family ATPase</fullName>
    </submittedName>
</protein>
<reference evidence="2" key="1">
    <citation type="journal article" date="2017" name="Genome Announc.">
        <title>Whole-Genome Sequence of Photobacterium damselae subsp. piscicida Strain 91-197, Isolated from Hybrid Striped Bass (Morone sp.) in the United States.</title>
        <authorList>
            <person name="Teru Y."/>
            <person name="Hikima J."/>
            <person name="Kono T."/>
            <person name="Sakai M."/>
            <person name="Takano T."/>
            <person name="Hawke J.P."/>
            <person name="Takeyama H."/>
            <person name="Aoki T."/>
        </authorList>
    </citation>
    <scope>NUCLEOTIDE SEQUENCE</scope>
    <source>
        <strain evidence="2">91-197</strain>
    </source>
</reference>
<reference evidence="3 5" key="3">
    <citation type="submission" date="2020-09" db="EMBL/GenBank/DDBJ databases">
        <title>Complete, closed and curated genome sequences of Photobacterium damselae subsp. piscicida isolates from Australia indicate localised evolution and additional plasmid-borne pathogenicity mechanisms.</title>
        <authorList>
            <person name="Baseggio L."/>
            <person name="Silayeva O."/>
            <person name="Buller N."/>
            <person name="Landos M."/>
            <person name="Engelstaedter J."/>
            <person name="Barnes A.C."/>
        </authorList>
    </citation>
    <scope>NUCLEOTIDE SEQUENCE [LARGE SCALE GENOMIC DNA]</scope>
    <source>
        <strain evidence="3 5">AS-16-0540-1</strain>
    </source>
</reference>
<dbReference type="InterPro" id="IPR027417">
    <property type="entry name" value="P-loop_NTPase"/>
</dbReference>
<evidence type="ECO:0000313" key="5">
    <source>
        <dbReference type="Proteomes" id="UP000516656"/>
    </source>
</evidence>
<evidence type="ECO:0000313" key="4">
    <source>
        <dbReference type="Proteomes" id="UP000218676"/>
    </source>
</evidence>
<dbReference type="Gene3D" id="3.40.50.300">
    <property type="entry name" value="P-loop containing nucleotide triphosphate hydrolases"/>
    <property type="match status" value="1"/>
</dbReference>